<reference evidence="5" key="2">
    <citation type="submission" date="2022-06" db="EMBL/GenBank/DDBJ databases">
        <authorList>
            <person name="Holder M.E."/>
            <person name="Ajami N.J."/>
            <person name="Petrosino J.F."/>
        </authorList>
    </citation>
    <scope>NUCLEOTIDE SEQUENCE</scope>
    <source>
        <strain evidence="5">RMA 8861</strain>
    </source>
</reference>
<evidence type="ECO:0000313" key="7">
    <source>
        <dbReference type="Proteomes" id="UP001055437"/>
    </source>
</evidence>
<keyword evidence="2" id="KW-0732">Signal</keyword>
<dbReference type="KEGG" id="csep:CP523_09980"/>
<dbReference type="GO" id="GO:0016020">
    <property type="term" value="C:membrane"/>
    <property type="evidence" value="ECO:0007669"/>
    <property type="project" value="InterPro"/>
</dbReference>
<dbReference type="Pfam" id="PF04205">
    <property type="entry name" value="FMN_bind"/>
    <property type="match status" value="1"/>
</dbReference>
<dbReference type="PIRSF" id="PIRSF036531">
    <property type="entry name" value="Tpp15_prd"/>
    <property type="match status" value="1"/>
</dbReference>
<feature type="compositionally biased region" description="Polar residues" evidence="1">
    <location>
        <begin position="117"/>
        <end position="126"/>
    </location>
</feature>
<dbReference type="SMART" id="SM00900">
    <property type="entry name" value="FMN_bind"/>
    <property type="match status" value="1"/>
</dbReference>
<accession>A0A9N7JLG5</accession>
<protein>
    <submittedName>
        <fullName evidence="4">FMN-binding protein</fullName>
    </submittedName>
</protein>
<evidence type="ECO:0000256" key="1">
    <source>
        <dbReference type="SAM" id="MobiDB-lite"/>
    </source>
</evidence>
<feature type="signal peptide" evidence="2">
    <location>
        <begin position="1"/>
        <end position="21"/>
    </location>
</feature>
<organism evidence="4 6">
    <name type="scientific">Clostridium septicum</name>
    <dbReference type="NCBI Taxonomy" id="1504"/>
    <lineage>
        <taxon>Bacteria</taxon>
        <taxon>Bacillati</taxon>
        <taxon>Bacillota</taxon>
        <taxon>Clostridia</taxon>
        <taxon>Eubacteriales</taxon>
        <taxon>Clostridiaceae</taxon>
        <taxon>Clostridium</taxon>
    </lineage>
</organism>
<proteinExistence type="predicted"/>
<dbReference type="EMBL" id="CP099799">
    <property type="protein sequence ID" value="USS01298.1"/>
    <property type="molecule type" value="Genomic_DNA"/>
</dbReference>
<dbReference type="Proteomes" id="UP000280586">
    <property type="component" value="Chromosome"/>
</dbReference>
<dbReference type="OrthoDB" id="1937675at2"/>
<dbReference type="GeneID" id="303561007"/>
<evidence type="ECO:0000256" key="2">
    <source>
        <dbReference type="SAM" id="SignalP"/>
    </source>
</evidence>
<evidence type="ECO:0000313" key="5">
    <source>
        <dbReference type="EMBL" id="USS01298.1"/>
    </source>
</evidence>
<keyword evidence="7" id="KW-1185">Reference proteome</keyword>
<dbReference type="Gene3D" id="3.90.1010.20">
    <property type="match status" value="1"/>
</dbReference>
<name>A0A9N7JLG5_CLOSE</name>
<dbReference type="RefSeq" id="WP_066676551.1">
    <property type="nucleotide sequence ID" value="NZ_CABMIZ010000017.1"/>
</dbReference>
<dbReference type="Proteomes" id="UP001055437">
    <property type="component" value="Chromosome"/>
</dbReference>
<gene>
    <name evidence="4" type="ORF">CP523_09980</name>
    <name evidence="5" type="ORF">NH397_02320</name>
</gene>
<dbReference type="PROSITE" id="PS51257">
    <property type="entry name" value="PROKAR_LIPOPROTEIN"/>
    <property type="match status" value="1"/>
</dbReference>
<feature type="region of interest" description="Disordered" evidence="1">
    <location>
        <begin position="82"/>
        <end position="138"/>
    </location>
</feature>
<feature type="chain" id="PRO_5040106196" evidence="2">
    <location>
        <begin position="22"/>
        <end position="138"/>
    </location>
</feature>
<reference evidence="4 6" key="1">
    <citation type="submission" date="2017-09" db="EMBL/GenBank/DDBJ databases">
        <authorList>
            <person name="Thomas P."/>
            <person name="Seyboldt C."/>
        </authorList>
    </citation>
    <scope>NUCLEOTIDE SEQUENCE [LARGE SCALE GENOMIC DNA]</scope>
    <source>
        <strain evidence="4 6">DSM 7534</strain>
    </source>
</reference>
<feature type="domain" description="FMN-binding" evidence="3">
    <location>
        <begin position="45"/>
        <end position="137"/>
    </location>
</feature>
<evidence type="ECO:0000259" key="3">
    <source>
        <dbReference type="SMART" id="SM00900"/>
    </source>
</evidence>
<sequence>MKSRKVLSLLAVAALTATVFVGCGNKEAKLKDGNYKAESAVDERGYKGSIEIEIKDGKVSEVKYDEVNEEKSTSKLTDADYNKKMKEKSGTNPEEAFPKLQNSLIEKQDASAVDTVSGATSSSNQFKDVAAEALKKAQ</sequence>
<dbReference type="EMBL" id="CP023671">
    <property type="protein sequence ID" value="AYE34703.1"/>
    <property type="molecule type" value="Genomic_DNA"/>
</dbReference>
<dbReference type="InterPro" id="IPR007329">
    <property type="entry name" value="FMN-bd"/>
</dbReference>
<evidence type="ECO:0000313" key="4">
    <source>
        <dbReference type="EMBL" id="AYE34703.1"/>
    </source>
</evidence>
<dbReference type="InterPro" id="IPR017058">
    <property type="entry name" value="Major_M_immunogen_Tpp15_prd"/>
</dbReference>
<evidence type="ECO:0000313" key="6">
    <source>
        <dbReference type="Proteomes" id="UP000280586"/>
    </source>
</evidence>
<feature type="compositionally biased region" description="Basic and acidic residues" evidence="1">
    <location>
        <begin position="129"/>
        <end position="138"/>
    </location>
</feature>
<dbReference type="GO" id="GO:0010181">
    <property type="term" value="F:FMN binding"/>
    <property type="evidence" value="ECO:0007669"/>
    <property type="project" value="InterPro"/>
</dbReference>
<dbReference type="AlphaFoldDB" id="A0A9N7JLG5"/>